<accession>A0A225DPY4</accession>
<dbReference type="CDD" id="cd04233">
    <property type="entry name" value="Auracyanin"/>
    <property type="match status" value="1"/>
</dbReference>
<dbReference type="SUPFAM" id="SSF49503">
    <property type="entry name" value="Cupredoxins"/>
    <property type="match status" value="1"/>
</dbReference>
<dbReference type="InterPro" id="IPR055557">
    <property type="entry name" value="DUF7133"/>
</dbReference>
<dbReference type="InterPro" id="IPR008972">
    <property type="entry name" value="Cupredoxin"/>
</dbReference>
<dbReference type="NCBIfam" id="TIGR02604">
    <property type="entry name" value="Piru_Ver_Nterm"/>
    <property type="match status" value="1"/>
</dbReference>
<evidence type="ECO:0000313" key="14">
    <source>
        <dbReference type="Proteomes" id="UP000214646"/>
    </source>
</evidence>
<dbReference type="NCBIfam" id="TIGR02603">
    <property type="entry name" value="CxxCH_TIGR02603"/>
    <property type="match status" value="1"/>
</dbReference>
<dbReference type="PROSITE" id="PS00196">
    <property type="entry name" value="COPPER_BLUE"/>
    <property type="match status" value="1"/>
</dbReference>
<evidence type="ECO:0000256" key="9">
    <source>
        <dbReference type="PROSITE-ProRule" id="PRU00433"/>
    </source>
</evidence>
<evidence type="ECO:0000259" key="12">
    <source>
        <dbReference type="PROSITE" id="PS51007"/>
    </source>
</evidence>
<dbReference type="Pfam" id="PF13646">
    <property type="entry name" value="HEAT_2"/>
    <property type="match status" value="1"/>
</dbReference>
<dbReference type="SUPFAM" id="SSF46626">
    <property type="entry name" value="Cytochrome c"/>
    <property type="match status" value="1"/>
</dbReference>
<dbReference type="SMART" id="SM00607">
    <property type="entry name" value="FTP"/>
    <property type="match status" value="1"/>
</dbReference>
<dbReference type="SUPFAM" id="SSF52266">
    <property type="entry name" value="SGNH hydrolase"/>
    <property type="match status" value="1"/>
</dbReference>
<keyword evidence="8" id="KW-1015">Disulfide bond</keyword>
<dbReference type="SUPFAM" id="SSF49785">
    <property type="entry name" value="Galactose-binding domain-like"/>
    <property type="match status" value="1"/>
</dbReference>
<keyword evidence="5" id="KW-0249">Electron transport</keyword>
<sequence length="1664" mass="182066">MRQFLSRALSAGLALLAAAAGPALAADPPKLEFKVGDKIAVVGNALADRMQHDAWLDAYLHTRFADLNLAFRHMGFSADEVGGFTDRPNDNVRLRSAAFGSNDEWMKRVGADVVFAFFGYNESFAGQEGLEAFKKELDGFVKHTLKQQYNGKSAARVVLFSPIAQESQKGRDLPDPSANNAQIALYTTAIAEVAKANNVPFVDLFKPTTDLYARVPGPLTINGLHLTTEGNHEVAKAIDIALFGGDGTRDTALLEKVRKAAQDRNFHWFERYRTTDGYSVFGGRADLAFVGGQTNRIVAQREMQVLDAMTANRDRVVWAASKGQDVKPDDSNTPAFIPVTTNKPGKGPNGIHLFLSGEEAIKSMTVAKGAKVTLFADEKMFPALQKPVQMAWDAKGRLWVAVWPSYPHWKPKEEMNDKLLIFEDTDGDGKADKMTVFADKLHNPTGFEFYNGGVLIAQAPDLMFLKDTDGDDKADVRVRVLHGLDSADTHHTANSFVLDPGGALYFQEGTFHHTSVETPYGPPQRVANGAVMRYEPRAQKFDVYVSYGFANPHGHVFDLWGQDIVVDGTGAVPYHGPLFSSYLPYPQKHNGPPTVYNQRTRPCPGMEYLAGTHFPPEFQGNLLVGNVIGFQGILRYKIEDDGGSLKGTEIPEPLVSSTDPNFRPSDLKTGPDGALYFIDWHNPIIGHMQHNLRDPSRDRDHGRIYKVTYEGRPLDKPAKIAGEPIPALLDLLKSTDDRARYRAKIELGARNSAEVTAAAKKWAAGLDAGDPHTAHNKLEALWVHQYHNIVDVDLLKEVLASKDFHARAAAVRVLTYWRDRVPGALEMMKKLAADESPRVRLMAVWGASYFTAPDAIEVVLVAEGQEPDRFVEFVGREAKRVLEPQLAKAISAKKDVKFTTPQGAKFFLKSIPTDELVKLQRTPGVFTELLSRPAVRDEIRKEAAAGLAEATKKPEMQIILDAIRAQDKAAGDESVAYDLTRLLTGRGGDLAAARAELEALATTATTPVMRQLAYTSLVAADGSPDKAWALATQSISRLRDFVTAIPQIRDPNLRAALYPKITALLAGLPGNLSASLPKNGAIYGRYVRVELPGRQRTLTLAEVEVYSDGKNVARGGKATQSSTSHGGDASHGIDGNKSPTYGDGGQTHSLEGENNPWWQVDLGTEYPIDSIVIYNRADGALGTRLNGFTLKVLDTNKSAVFTKEKNPTPNPKTAFTVGGESPERVIRRAAMLALTSVRGKEADTFKTLAKFVKDGSERQAAIQAIQRIPADAWPKDDALPLLAVVTQYVASVPEAGRTAPAVLDALQFADAIAGKLPKDEAKAARKALGALGVRVIRVGTLTDQMLFDKERLVVQAGKPVEFVFENTDIMPHNFVIVQPGALEEVGLAGEEFGTKPGAQERNFVPPSGKILLSSRLLQPRDGQVLRFNAPTKPGVYPYVCTYPGHWRRMYGSLYVVADLDEFTDAPEQYLAKNPLPIQDKLLEFNRPRTDWKFDELSPLVADLDKGGRSFAAGKQMFTVATCVACHKFGGEGQDFGPDLTKLDEKIFKSPADVLRHVLEPSLKVDDKYKSYTFNLAAGGVVTGMILEETPTAYKVIENPLAKADARVLKKDDVDGKPKPNPTSMMPVGLLGKLQKDEILDLLAYVAAKADAKHKFFQGDHHGKP</sequence>
<keyword evidence="11" id="KW-0732">Signal</keyword>
<dbReference type="GO" id="GO:0016788">
    <property type="term" value="F:hydrolase activity, acting on ester bonds"/>
    <property type="evidence" value="ECO:0007669"/>
    <property type="project" value="UniProtKB-ARBA"/>
</dbReference>
<dbReference type="InterPro" id="IPR028871">
    <property type="entry name" value="BlueCu_1_BS"/>
</dbReference>
<evidence type="ECO:0000256" key="1">
    <source>
        <dbReference type="ARBA" id="ARBA00022448"/>
    </source>
</evidence>
<dbReference type="InterPro" id="IPR009056">
    <property type="entry name" value="Cyt_c-like_dom"/>
</dbReference>
<keyword evidence="3 9" id="KW-0479">Metal-binding</keyword>
<evidence type="ECO:0000313" key="13">
    <source>
        <dbReference type="EMBL" id="OWK43163.1"/>
    </source>
</evidence>
<keyword evidence="7" id="KW-0186">Copper</keyword>
<dbReference type="Gene3D" id="1.10.760.10">
    <property type="entry name" value="Cytochrome c-like domain"/>
    <property type="match status" value="1"/>
</dbReference>
<dbReference type="SUPFAM" id="SSF48371">
    <property type="entry name" value="ARM repeat"/>
    <property type="match status" value="1"/>
</dbReference>
<keyword evidence="4" id="KW-0106">Calcium</keyword>
<dbReference type="InterPro" id="IPR011042">
    <property type="entry name" value="6-blade_b-propeller_TolB-like"/>
</dbReference>
<dbReference type="InterPro" id="IPR036909">
    <property type="entry name" value="Cyt_c-like_dom_sf"/>
</dbReference>
<dbReference type="Gene3D" id="1.25.10.10">
    <property type="entry name" value="Leucine-rich Repeat Variant"/>
    <property type="match status" value="1"/>
</dbReference>
<dbReference type="InterPro" id="IPR008979">
    <property type="entry name" value="Galactose-bd-like_sf"/>
</dbReference>
<feature type="chain" id="PRO_5012081661" evidence="11">
    <location>
        <begin position="26"/>
        <end position="1664"/>
    </location>
</feature>
<dbReference type="Pfam" id="PF00127">
    <property type="entry name" value="Copper-bind"/>
    <property type="match status" value="1"/>
</dbReference>
<evidence type="ECO:0000256" key="4">
    <source>
        <dbReference type="ARBA" id="ARBA00022837"/>
    </source>
</evidence>
<evidence type="ECO:0000256" key="8">
    <source>
        <dbReference type="ARBA" id="ARBA00023157"/>
    </source>
</evidence>
<evidence type="ECO:0000256" key="7">
    <source>
        <dbReference type="ARBA" id="ARBA00023008"/>
    </source>
</evidence>
<dbReference type="GO" id="GO:0005507">
    <property type="term" value="F:copper ion binding"/>
    <property type="evidence" value="ECO:0007669"/>
    <property type="project" value="InterPro"/>
</dbReference>
<dbReference type="Proteomes" id="UP000214646">
    <property type="component" value="Unassembled WGS sequence"/>
</dbReference>
<dbReference type="GO" id="GO:0009055">
    <property type="term" value="F:electron transfer activity"/>
    <property type="evidence" value="ECO:0007669"/>
    <property type="project" value="InterPro"/>
</dbReference>
<dbReference type="PANTHER" id="PTHR33546:SF1">
    <property type="entry name" value="LARGE, MULTIFUNCTIONAL SECRETED PROTEIN"/>
    <property type="match status" value="1"/>
</dbReference>
<dbReference type="Gene3D" id="2.60.40.420">
    <property type="entry name" value="Cupredoxins - blue copper proteins"/>
    <property type="match status" value="1"/>
</dbReference>
<evidence type="ECO:0000256" key="5">
    <source>
        <dbReference type="ARBA" id="ARBA00022982"/>
    </source>
</evidence>
<dbReference type="Pfam" id="PF22633">
    <property type="entry name" value="F5_F8_type_C_2"/>
    <property type="match status" value="1"/>
</dbReference>
<name>A0A225DPY4_9BACT</name>
<dbReference type="GO" id="GO:0020037">
    <property type="term" value="F:heme binding"/>
    <property type="evidence" value="ECO:0007669"/>
    <property type="project" value="InterPro"/>
</dbReference>
<evidence type="ECO:0000256" key="10">
    <source>
        <dbReference type="SAM" id="MobiDB-lite"/>
    </source>
</evidence>
<keyword evidence="14" id="KW-1185">Reference proteome</keyword>
<protein>
    <submittedName>
        <fullName evidence="13">Dehydrogenase</fullName>
    </submittedName>
</protein>
<feature type="signal peptide" evidence="11">
    <location>
        <begin position="1"/>
        <end position="25"/>
    </location>
</feature>
<dbReference type="Pfam" id="PF23500">
    <property type="entry name" value="DUF7133"/>
    <property type="match status" value="1"/>
</dbReference>
<dbReference type="InterPro" id="IPR000923">
    <property type="entry name" value="BlueCu_1"/>
</dbReference>
<dbReference type="SUPFAM" id="SSF63829">
    <property type="entry name" value="Calcium-dependent phosphotriesterase"/>
    <property type="match status" value="1"/>
</dbReference>
<dbReference type="InterPro" id="IPR013427">
    <property type="entry name" value="Haem-bd_dom_put"/>
</dbReference>
<keyword evidence="1" id="KW-0813">Transport</keyword>
<dbReference type="InterPro" id="IPR006585">
    <property type="entry name" value="FTP1"/>
</dbReference>
<dbReference type="InterPro" id="IPR016024">
    <property type="entry name" value="ARM-type_fold"/>
</dbReference>
<evidence type="ECO:0000256" key="6">
    <source>
        <dbReference type="ARBA" id="ARBA00023004"/>
    </source>
</evidence>
<dbReference type="Pfam" id="PF13472">
    <property type="entry name" value="Lipase_GDSL_2"/>
    <property type="match status" value="1"/>
</dbReference>
<dbReference type="InterPro" id="IPR013830">
    <property type="entry name" value="SGNH_hydro"/>
</dbReference>
<dbReference type="PROSITE" id="PS51007">
    <property type="entry name" value="CYTC"/>
    <property type="match status" value="1"/>
</dbReference>
<comment type="caution">
    <text evidence="13">The sequence shown here is derived from an EMBL/GenBank/DDBJ whole genome shotgun (WGS) entry which is preliminary data.</text>
</comment>
<proteinExistence type="predicted"/>
<dbReference type="CDD" id="cd01834">
    <property type="entry name" value="SGNH_hydrolase_like_2"/>
    <property type="match status" value="1"/>
</dbReference>
<dbReference type="InterPro" id="IPR013428">
    <property type="entry name" value="Membrane-bound_put_N"/>
</dbReference>
<dbReference type="PANTHER" id="PTHR33546">
    <property type="entry name" value="LARGE, MULTIFUNCTIONAL SECRETED PROTEIN-RELATED"/>
    <property type="match status" value="1"/>
</dbReference>
<feature type="domain" description="Cytochrome c" evidence="12">
    <location>
        <begin position="1508"/>
        <end position="1649"/>
    </location>
</feature>
<organism evidence="13 14">
    <name type="scientific">Fimbriiglobus ruber</name>
    <dbReference type="NCBI Taxonomy" id="1908690"/>
    <lineage>
        <taxon>Bacteria</taxon>
        <taxon>Pseudomonadati</taxon>
        <taxon>Planctomycetota</taxon>
        <taxon>Planctomycetia</taxon>
        <taxon>Gemmatales</taxon>
        <taxon>Gemmataceae</taxon>
        <taxon>Fimbriiglobus</taxon>
    </lineage>
</organism>
<keyword evidence="2 9" id="KW-0349">Heme</keyword>
<dbReference type="EMBL" id="NIDE01000004">
    <property type="protein sequence ID" value="OWK43163.1"/>
    <property type="molecule type" value="Genomic_DNA"/>
</dbReference>
<dbReference type="InterPro" id="IPR011989">
    <property type="entry name" value="ARM-like"/>
</dbReference>
<dbReference type="RefSeq" id="WP_193619393.1">
    <property type="nucleotide sequence ID" value="NZ_NIDE01000004.1"/>
</dbReference>
<gene>
    <name evidence="13" type="ORF">FRUB_02762</name>
</gene>
<dbReference type="Gene3D" id="3.40.50.1110">
    <property type="entry name" value="SGNH hydrolase"/>
    <property type="match status" value="1"/>
</dbReference>
<dbReference type="Pfam" id="PF00034">
    <property type="entry name" value="Cytochrom_C"/>
    <property type="match status" value="1"/>
</dbReference>
<evidence type="ECO:0000256" key="2">
    <source>
        <dbReference type="ARBA" id="ARBA00022617"/>
    </source>
</evidence>
<evidence type="ECO:0000256" key="11">
    <source>
        <dbReference type="SAM" id="SignalP"/>
    </source>
</evidence>
<feature type="region of interest" description="Disordered" evidence="10">
    <location>
        <begin position="1112"/>
        <end position="1154"/>
    </location>
</feature>
<dbReference type="Gene3D" id="2.60.120.260">
    <property type="entry name" value="Galactose-binding domain-like"/>
    <property type="match status" value="2"/>
</dbReference>
<dbReference type="Gene3D" id="2.120.10.30">
    <property type="entry name" value="TolB, C-terminal domain"/>
    <property type="match status" value="1"/>
</dbReference>
<dbReference type="InterPro" id="IPR036514">
    <property type="entry name" value="SGNH_hydro_sf"/>
</dbReference>
<keyword evidence="6 9" id="KW-0408">Iron</keyword>
<evidence type="ECO:0000256" key="3">
    <source>
        <dbReference type="ARBA" id="ARBA00022723"/>
    </source>
</evidence>
<reference evidence="14" key="1">
    <citation type="submission" date="2017-06" db="EMBL/GenBank/DDBJ databases">
        <title>Genome analysis of Fimbriiglobus ruber SP5, the first member of the order Planctomycetales with confirmed chitinolytic capability.</title>
        <authorList>
            <person name="Ravin N.V."/>
            <person name="Rakitin A.L."/>
            <person name="Ivanova A.A."/>
            <person name="Beletsky A.V."/>
            <person name="Kulichevskaya I.S."/>
            <person name="Mardanov A.V."/>
            <person name="Dedysh S.N."/>
        </authorList>
    </citation>
    <scope>NUCLEOTIDE SEQUENCE [LARGE SCALE GENOMIC DNA]</scope>
    <source>
        <strain evidence="14">SP5</strain>
    </source>
</reference>